<dbReference type="CDD" id="cd05403">
    <property type="entry name" value="NT_KNTase_like"/>
    <property type="match status" value="1"/>
</dbReference>
<name>A0A1H4Q280_9PSED</name>
<organism evidence="2 3">
    <name type="scientific">Pseudomonas saponiphila</name>
    <dbReference type="NCBI Taxonomy" id="556534"/>
    <lineage>
        <taxon>Bacteria</taxon>
        <taxon>Pseudomonadati</taxon>
        <taxon>Pseudomonadota</taxon>
        <taxon>Gammaproteobacteria</taxon>
        <taxon>Pseudomonadales</taxon>
        <taxon>Pseudomonadaceae</taxon>
        <taxon>Pseudomonas</taxon>
    </lineage>
</organism>
<evidence type="ECO:0000313" key="2">
    <source>
        <dbReference type="EMBL" id="SEC13775.1"/>
    </source>
</evidence>
<keyword evidence="2" id="KW-0808">Transferase</keyword>
<dbReference type="GO" id="GO:0016779">
    <property type="term" value="F:nucleotidyltransferase activity"/>
    <property type="evidence" value="ECO:0007669"/>
    <property type="project" value="InterPro"/>
</dbReference>
<dbReference type="RefSeq" id="WP_092315659.1">
    <property type="nucleotide sequence ID" value="NZ_FNTJ01000001.1"/>
</dbReference>
<dbReference type="InterPro" id="IPR043519">
    <property type="entry name" value="NT_sf"/>
</dbReference>
<feature type="domain" description="Polymerase nucleotidyl transferase" evidence="1">
    <location>
        <begin position="46"/>
        <end position="77"/>
    </location>
</feature>
<dbReference type="SUPFAM" id="SSF81301">
    <property type="entry name" value="Nucleotidyltransferase"/>
    <property type="match status" value="1"/>
</dbReference>
<dbReference type="Gene3D" id="3.30.460.10">
    <property type="entry name" value="Beta Polymerase, domain 2"/>
    <property type="match status" value="1"/>
</dbReference>
<evidence type="ECO:0000313" key="3">
    <source>
        <dbReference type="Proteomes" id="UP000198982"/>
    </source>
</evidence>
<accession>A0A1H4Q280</accession>
<gene>
    <name evidence="2" type="ORF">SAMN05216178_3588</name>
</gene>
<reference evidence="3" key="1">
    <citation type="submission" date="2016-10" db="EMBL/GenBank/DDBJ databases">
        <authorList>
            <person name="Varghese N."/>
            <person name="Submissions S."/>
        </authorList>
    </citation>
    <scope>NUCLEOTIDE SEQUENCE [LARGE SCALE GENOMIC DNA]</scope>
    <source>
        <strain evidence="3">DSM 9751</strain>
    </source>
</reference>
<keyword evidence="3" id="KW-1185">Reference proteome</keyword>
<dbReference type="EMBL" id="FNTJ01000001">
    <property type="protein sequence ID" value="SEC13775.1"/>
    <property type="molecule type" value="Genomic_DNA"/>
</dbReference>
<dbReference type="InterPro" id="IPR002934">
    <property type="entry name" value="Polymerase_NTP_transf_dom"/>
</dbReference>
<protein>
    <submittedName>
        <fullName evidence="2">Nucleotidyltransferase domain-containing protein</fullName>
    </submittedName>
</protein>
<dbReference type="AlphaFoldDB" id="A0A1H4Q280"/>
<dbReference type="Proteomes" id="UP000198982">
    <property type="component" value="Unassembled WGS sequence"/>
</dbReference>
<proteinExistence type="predicted"/>
<sequence length="265" mass="30297">MQSSSAFGVDADGLISLPAEPPLQAEYHGLLDDLRATLSDPLGPSLHSLYLYGSVARGTARAYVSDLDLCLILQHPAAPQPLRHLENLHQALQARHPLVAKIDFDIGHLAQVLAAENRHSWGYWLKHHCRCLWGHDLRQRFAPFRPSREIAWAVNGDFQRVLDDYAERIEGERQPAEILRLQREAARKLLRATNLLRSEQEPSWPHSLDQHVRLFVQRYPDMALPIAEFRQTAEARTLANAGFSSRLRQMTQWMTEECIQPRARN</sequence>
<evidence type="ECO:0000259" key="1">
    <source>
        <dbReference type="Pfam" id="PF01909"/>
    </source>
</evidence>
<dbReference type="Pfam" id="PF01909">
    <property type="entry name" value="NTP_transf_2"/>
    <property type="match status" value="1"/>
</dbReference>